<dbReference type="GO" id="GO:0003924">
    <property type="term" value="F:GTPase activity"/>
    <property type="evidence" value="ECO:0007669"/>
    <property type="project" value="InterPro"/>
</dbReference>
<dbReference type="PRINTS" id="PR00449">
    <property type="entry name" value="RASTRNSFRMNG"/>
</dbReference>
<comment type="caution">
    <text evidence="1">The sequence shown here is derived from an EMBL/GenBank/DDBJ whole genome shotgun (WGS) entry which is preliminary data.</text>
</comment>
<dbReference type="Gene3D" id="3.40.50.300">
    <property type="entry name" value="P-loop containing nucleotide triphosphate hydrolases"/>
    <property type="match status" value="1"/>
</dbReference>
<dbReference type="EMBL" id="LKCN02000001">
    <property type="protein sequence ID" value="RCI17223.1"/>
    <property type="molecule type" value="Genomic_DNA"/>
</dbReference>
<evidence type="ECO:0000313" key="1">
    <source>
        <dbReference type="EMBL" id="RCI17223.1"/>
    </source>
</evidence>
<reference evidence="1 2" key="1">
    <citation type="journal article" date="2015" name="BMC Genomics">
        <title>Insights from the genome of Ophiocordyceps polyrhachis-furcata to pathogenicity and host specificity in insect fungi.</title>
        <authorList>
            <person name="Wichadakul D."/>
            <person name="Kobmoo N."/>
            <person name="Ingsriswang S."/>
            <person name="Tangphatsornruang S."/>
            <person name="Chantasingh D."/>
            <person name="Luangsa-ard J.J."/>
            <person name="Eurwilaichitr L."/>
        </authorList>
    </citation>
    <scope>NUCLEOTIDE SEQUENCE [LARGE SCALE GENOMIC DNA]</scope>
    <source>
        <strain evidence="1 2">BCC 54312</strain>
    </source>
</reference>
<dbReference type="Pfam" id="PF00071">
    <property type="entry name" value="Ras"/>
    <property type="match status" value="1"/>
</dbReference>
<dbReference type="InterPro" id="IPR027417">
    <property type="entry name" value="P-loop_NTPase"/>
</dbReference>
<dbReference type="STRING" id="1330021.A0A367LS01"/>
<gene>
    <name evidence="1" type="ORF">L249_3176</name>
</gene>
<dbReference type="OrthoDB" id="25896at2759"/>
<dbReference type="SUPFAM" id="SSF52540">
    <property type="entry name" value="P-loop containing nucleoside triphosphate hydrolases"/>
    <property type="match status" value="1"/>
</dbReference>
<name>A0A367LS01_9HYPO</name>
<protein>
    <submittedName>
        <fullName evidence="1">Uncharacterized protein</fullName>
    </submittedName>
</protein>
<evidence type="ECO:0000313" key="2">
    <source>
        <dbReference type="Proteomes" id="UP000253664"/>
    </source>
</evidence>
<dbReference type="InterPro" id="IPR001806">
    <property type="entry name" value="Small_GTPase"/>
</dbReference>
<organism evidence="1 2">
    <name type="scientific">Ophiocordyceps polyrhachis-furcata BCC 54312</name>
    <dbReference type="NCBI Taxonomy" id="1330021"/>
    <lineage>
        <taxon>Eukaryota</taxon>
        <taxon>Fungi</taxon>
        <taxon>Dikarya</taxon>
        <taxon>Ascomycota</taxon>
        <taxon>Pezizomycotina</taxon>
        <taxon>Sordariomycetes</taxon>
        <taxon>Hypocreomycetidae</taxon>
        <taxon>Hypocreales</taxon>
        <taxon>Ophiocordycipitaceae</taxon>
        <taxon>Ophiocordyceps</taxon>
    </lineage>
</organism>
<dbReference type="GO" id="GO:0005525">
    <property type="term" value="F:GTP binding"/>
    <property type="evidence" value="ECO:0007669"/>
    <property type="project" value="InterPro"/>
</dbReference>
<accession>A0A367LS01</accession>
<dbReference type="Proteomes" id="UP000253664">
    <property type="component" value="Unassembled WGS sequence"/>
</dbReference>
<dbReference type="SMART" id="SM00174">
    <property type="entry name" value="RHO"/>
    <property type="match status" value="1"/>
</dbReference>
<sequence>MSFQDPVRRILVWRAGVPTRAEREDPFADVDEASLNRPASVIGYLDDSYDSIAVDGIDTEYPPDLPPRPPGRLGFVRTDTAVDAGSSKKPSGRKSCRSLARVLAYFSRNRKEAAPMPPPIISPDKPVHMNFLFVGGKGSGQTSLLFRSRFGYFPDVNGLGRTMYESYPKSDIYHGQPDTSGAPDLNTVERLAHVVWHGIFLCFDIGQKVSMMTIVQWLFLPLVLLVGNKCDLRQSCPGGTANCPSGYYHSCCVTVAEGTAMAVSIRADRYVECSALTGEGMDMALDESASEATRLLIARATAERHLRRDN</sequence>
<dbReference type="AlphaFoldDB" id="A0A367LS01"/>
<proteinExistence type="predicted"/>
<keyword evidence="2" id="KW-1185">Reference proteome</keyword>